<name>A0A5C3E4Y0_9BASI</name>
<dbReference type="Proteomes" id="UP000324022">
    <property type="component" value="Unassembled WGS sequence"/>
</dbReference>
<proteinExistence type="predicted"/>
<evidence type="ECO:0000256" key="2">
    <source>
        <dbReference type="SAM" id="Phobius"/>
    </source>
</evidence>
<feature type="compositionally biased region" description="Polar residues" evidence="1">
    <location>
        <begin position="65"/>
        <end position="96"/>
    </location>
</feature>
<gene>
    <name evidence="3" type="ORF">UTRI_02745_B</name>
</gene>
<feature type="region of interest" description="Disordered" evidence="1">
    <location>
        <begin position="239"/>
        <end position="316"/>
    </location>
</feature>
<feature type="region of interest" description="Disordered" evidence="1">
    <location>
        <begin position="383"/>
        <end position="422"/>
    </location>
</feature>
<keyword evidence="2" id="KW-1133">Transmembrane helix</keyword>
<feature type="compositionally biased region" description="Low complexity" evidence="1">
    <location>
        <begin position="1"/>
        <end position="35"/>
    </location>
</feature>
<keyword evidence="2" id="KW-0472">Membrane</keyword>
<feature type="compositionally biased region" description="Low complexity" evidence="1">
    <location>
        <begin position="98"/>
        <end position="126"/>
    </location>
</feature>
<protein>
    <submittedName>
        <fullName evidence="3">Uncharacterized protein</fullName>
    </submittedName>
</protein>
<feature type="region of interest" description="Disordered" evidence="1">
    <location>
        <begin position="175"/>
        <end position="212"/>
    </location>
</feature>
<feature type="region of interest" description="Disordered" evidence="1">
    <location>
        <begin position="1"/>
        <end position="126"/>
    </location>
</feature>
<sequence length="527" mass="55456">MSRSSTVATAASNSAAGRRGSSTSRRPSSSSSSATVEAQLGSGAVSNVISSPRSRPTSVVRSPPNLTTSNNASSRTRPTSQPARTQPFTTNTTALPSSRKTSTNVATTTTSRTSTPTSSAASSRRSSLVGLDSATCRYSLHTGSVSRFPTPVPNGASGGGSGAREILASSPHLGFKGAGKKEDMSTVDPSRASVSSTTPSYSSGKSCSRVSSRYVVEEEAPQRRPVYLALPNDPAVGGVWSSTQSTLAAQPSIRDSDKSGKSGGQGVGKKKGGGEGGEPRRDSKIMTSFPFPHPVTPRRGGGIGGGSGSGSNGGVSRGWNATWQRLLTAIFAGPYERRLNREEMEDDRITQSIIANIAQRNSSQPHTFTTSSATNSTKYGTLAIPRSSIMPTKPSASSPGSSSEEDAQDPNDPYGYRRLAGPHLLPSYTTDLVARRRERRRARSRARFQCMALWTIWTVSVILVLIVAVLVFSFMFPDKLEIPNHGDDDEEGEGLVGVLIQMVGKVGVLARLQKSSLLVMDTFAFGG</sequence>
<dbReference type="AlphaFoldDB" id="A0A5C3E4Y0"/>
<feature type="transmembrane region" description="Helical" evidence="2">
    <location>
        <begin position="450"/>
        <end position="474"/>
    </location>
</feature>
<feature type="compositionally biased region" description="Gly residues" evidence="1">
    <location>
        <begin position="299"/>
        <end position="316"/>
    </location>
</feature>
<feature type="compositionally biased region" description="Polar residues" evidence="1">
    <location>
        <begin position="240"/>
        <end position="249"/>
    </location>
</feature>
<dbReference type="EMBL" id="OOIN01000010">
    <property type="protein sequence ID" value="SPO25150.1"/>
    <property type="molecule type" value="Genomic_DNA"/>
</dbReference>
<feature type="compositionally biased region" description="Low complexity" evidence="1">
    <location>
        <begin position="48"/>
        <end position="64"/>
    </location>
</feature>
<accession>A0A5C3E4Y0</accession>
<keyword evidence="4" id="KW-1185">Reference proteome</keyword>
<evidence type="ECO:0000313" key="4">
    <source>
        <dbReference type="Proteomes" id="UP000324022"/>
    </source>
</evidence>
<reference evidence="3 4" key="1">
    <citation type="submission" date="2018-03" db="EMBL/GenBank/DDBJ databases">
        <authorList>
            <person name="Guldener U."/>
        </authorList>
    </citation>
    <scope>NUCLEOTIDE SEQUENCE [LARGE SCALE GENOMIC DNA]</scope>
    <source>
        <strain evidence="3 4">NBRC100155</strain>
    </source>
</reference>
<evidence type="ECO:0000256" key="1">
    <source>
        <dbReference type="SAM" id="MobiDB-lite"/>
    </source>
</evidence>
<dbReference type="OrthoDB" id="2556174at2759"/>
<feature type="compositionally biased region" description="Low complexity" evidence="1">
    <location>
        <begin position="190"/>
        <end position="212"/>
    </location>
</feature>
<evidence type="ECO:0000313" key="3">
    <source>
        <dbReference type="EMBL" id="SPO25150.1"/>
    </source>
</evidence>
<organism evidence="3 4">
    <name type="scientific">Ustilago trichophora</name>
    <dbReference type="NCBI Taxonomy" id="86804"/>
    <lineage>
        <taxon>Eukaryota</taxon>
        <taxon>Fungi</taxon>
        <taxon>Dikarya</taxon>
        <taxon>Basidiomycota</taxon>
        <taxon>Ustilaginomycotina</taxon>
        <taxon>Ustilaginomycetes</taxon>
        <taxon>Ustilaginales</taxon>
        <taxon>Ustilaginaceae</taxon>
        <taxon>Ustilago</taxon>
    </lineage>
</organism>
<feature type="region of interest" description="Disordered" evidence="1">
    <location>
        <begin position="358"/>
        <end position="377"/>
    </location>
</feature>
<keyword evidence="2" id="KW-0812">Transmembrane</keyword>